<reference evidence="10" key="1">
    <citation type="journal article" date="2019" name="Int. J. Syst. Evol. Microbiol.">
        <title>The Global Catalogue of Microorganisms (GCM) 10K type strain sequencing project: providing services to taxonomists for standard genome sequencing and annotation.</title>
        <authorList>
            <consortium name="The Broad Institute Genomics Platform"/>
            <consortium name="The Broad Institute Genome Sequencing Center for Infectious Disease"/>
            <person name="Wu L."/>
            <person name="Ma J."/>
        </authorList>
    </citation>
    <scope>NUCLEOTIDE SEQUENCE [LARGE SCALE GENOMIC DNA]</scope>
    <source>
        <strain evidence="10">JCM 17664</strain>
    </source>
</reference>
<dbReference type="Pfam" id="PF12704">
    <property type="entry name" value="MacB_PCD"/>
    <property type="match status" value="1"/>
</dbReference>
<evidence type="ECO:0000313" key="9">
    <source>
        <dbReference type="EMBL" id="GAA4307111.1"/>
    </source>
</evidence>
<dbReference type="InterPro" id="IPR050250">
    <property type="entry name" value="Macrolide_Exporter_MacB"/>
</dbReference>
<accession>A0ABP8FMG7</accession>
<evidence type="ECO:0000256" key="6">
    <source>
        <dbReference type="SAM" id="Phobius"/>
    </source>
</evidence>
<evidence type="ECO:0000313" key="10">
    <source>
        <dbReference type="Proteomes" id="UP001501207"/>
    </source>
</evidence>
<feature type="domain" description="MacB-like periplasmic core" evidence="8">
    <location>
        <begin position="20"/>
        <end position="243"/>
    </location>
</feature>
<feature type="transmembrane region" description="Helical" evidence="6">
    <location>
        <begin position="288"/>
        <end position="307"/>
    </location>
</feature>
<dbReference type="EMBL" id="BAABFN010000002">
    <property type="protein sequence ID" value="GAA4307111.1"/>
    <property type="molecule type" value="Genomic_DNA"/>
</dbReference>
<evidence type="ECO:0000256" key="3">
    <source>
        <dbReference type="ARBA" id="ARBA00022692"/>
    </source>
</evidence>
<organism evidence="9 10">
    <name type="scientific">Compostibacter hankyongensis</name>
    <dbReference type="NCBI Taxonomy" id="1007089"/>
    <lineage>
        <taxon>Bacteria</taxon>
        <taxon>Pseudomonadati</taxon>
        <taxon>Bacteroidota</taxon>
        <taxon>Chitinophagia</taxon>
        <taxon>Chitinophagales</taxon>
        <taxon>Chitinophagaceae</taxon>
        <taxon>Compostibacter</taxon>
    </lineage>
</organism>
<keyword evidence="2" id="KW-1003">Cell membrane</keyword>
<keyword evidence="10" id="KW-1185">Reference proteome</keyword>
<gene>
    <name evidence="9" type="ORF">GCM10023143_13410</name>
</gene>
<comment type="subcellular location">
    <subcellularLocation>
        <location evidence="1">Cell membrane</location>
        <topology evidence="1">Multi-pass membrane protein</topology>
    </subcellularLocation>
</comment>
<feature type="transmembrane region" description="Helical" evidence="6">
    <location>
        <begin position="382"/>
        <end position="402"/>
    </location>
</feature>
<dbReference type="RefSeq" id="WP_344977440.1">
    <property type="nucleotide sequence ID" value="NZ_BAABFN010000002.1"/>
</dbReference>
<protein>
    <submittedName>
        <fullName evidence="9">ABC transporter permease</fullName>
    </submittedName>
</protein>
<evidence type="ECO:0000256" key="2">
    <source>
        <dbReference type="ARBA" id="ARBA00022475"/>
    </source>
</evidence>
<evidence type="ECO:0000259" key="8">
    <source>
        <dbReference type="Pfam" id="PF12704"/>
    </source>
</evidence>
<dbReference type="PANTHER" id="PTHR30572:SF18">
    <property type="entry name" value="ABC-TYPE MACROLIDE FAMILY EXPORT SYSTEM PERMEASE COMPONENT 2"/>
    <property type="match status" value="1"/>
</dbReference>
<feature type="transmembrane region" description="Helical" evidence="6">
    <location>
        <begin position="332"/>
        <end position="362"/>
    </location>
</feature>
<comment type="caution">
    <text evidence="9">The sequence shown here is derived from an EMBL/GenBank/DDBJ whole genome shotgun (WGS) entry which is preliminary data.</text>
</comment>
<keyword evidence="3 6" id="KW-0812">Transmembrane</keyword>
<dbReference type="InterPro" id="IPR003838">
    <property type="entry name" value="ABC3_permease_C"/>
</dbReference>
<feature type="transmembrane region" description="Helical" evidence="6">
    <location>
        <begin position="668"/>
        <end position="693"/>
    </location>
</feature>
<evidence type="ECO:0000259" key="7">
    <source>
        <dbReference type="Pfam" id="PF02687"/>
    </source>
</evidence>
<keyword evidence="4 6" id="KW-1133">Transmembrane helix</keyword>
<feature type="domain" description="ABC3 transporter permease C-terminal" evidence="7">
    <location>
        <begin position="291"/>
        <end position="407"/>
    </location>
</feature>
<feature type="domain" description="ABC3 transporter permease C-terminal" evidence="7">
    <location>
        <begin position="672"/>
        <end position="781"/>
    </location>
</feature>
<dbReference type="InterPro" id="IPR025857">
    <property type="entry name" value="MacB_PCD"/>
</dbReference>
<proteinExistence type="predicted"/>
<name>A0ABP8FMG7_9BACT</name>
<evidence type="ECO:0000256" key="4">
    <source>
        <dbReference type="ARBA" id="ARBA00022989"/>
    </source>
</evidence>
<feature type="transmembrane region" description="Helical" evidence="6">
    <location>
        <begin position="423"/>
        <end position="446"/>
    </location>
</feature>
<dbReference type="PANTHER" id="PTHR30572">
    <property type="entry name" value="MEMBRANE COMPONENT OF TRANSPORTER-RELATED"/>
    <property type="match status" value="1"/>
</dbReference>
<feature type="transmembrane region" description="Helical" evidence="6">
    <location>
        <begin position="705"/>
        <end position="733"/>
    </location>
</feature>
<keyword evidence="5 6" id="KW-0472">Membrane</keyword>
<dbReference type="Pfam" id="PF02687">
    <property type="entry name" value="FtsX"/>
    <property type="match status" value="2"/>
</dbReference>
<sequence>MIKHHFRTAWKNLKANRFYSLINISGLAIGLAAGIMVLLWVQDELSFDRFHKDYRDIYQLSAHFKANGKEMTVDGIPGPLSVFSRSMPEVESLVRILPDVDQVLSDVAHDKVIDGHQTAFVDSTFFRIFDFRLLYGSKATLFPDNNAVVVTQSTAEKFFGSAAAAMGKTLVFQKNNFRVTGVLQDFPQNSSLHYDALFPMGYYGRQFTANGGNGEWKTIDQDLGDYNFRDFVKLRPGADPVKTGRAFSEAYKKARNGDSQSNFQLHPLSSIHLTGTDGNDAKLKMVRIFMLVGILLLLIAGINYVNLSTARSLVRAREVSIRKIVGAAKRQLFFQFFIETFLLFCLAALIAIGLMALLMPLYNRISDKTLHFTLADMQMWKVIGWAILGTLLVSSIYPAILLSSFNPIRSLKGKLSPGLGTTLFRKMLVIFQFVISVVLIISTLVISRQMGYIRNKDLGFDKSYVFRVPLTSDVVNHIDVVKQELLRQPDILNVSISNIYDLSDFWSSTSDIEWQGKPDNVNMMISQANIDKDFIPTLKIQYLEGGGLSGTPADSNHYILNETAVKKMGLKPPYTGQPISFHNRKGTIIGVVKDFNFQSLKATIEPMLLFSWFRGNILYVRTTATGAKQAIATTEKEYKKYAGYMPFSYSFLDKQFEEQYRSDQRTGMLFNLFAAIAIFISCLGLFGLATYTAQVRIKEVGIRKVLGATVGNVTALLSVDFLRLVLIAIVAAIPLAWWGMSSWLNNFAYRTRVSWWIFLVAGLSAILIALATVSFQAIRAALANPVKSLRTE</sequence>
<feature type="transmembrane region" description="Helical" evidence="6">
    <location>
        <begin position="21"/>
        <end position="41"/>
    </location>
</feature>
<dbReference type="Proteomes" id="UP001501207">
    <property type="component" value="Unassembled WGS sequence"/>
</dbReference>
<evidence type="ECO:0000256" key="5">
    <source>
        <dbReference type="ARBA" id="ARBA00023136"/>
    </source>
</evidence>
<evidence type="ECO:0000256" key="1">
    <source>
        <dbReference type="ARBA" id="ARBA00004651"/>
    </source>
</evidence>
<feature type="transmembrane region" description="Helical" evidence="6">
    <location>
        <begin position="753"/>
        <end position="778"/>
    </location>
</feature>